<sequence>MKAAILINRGGGSVGERPAIEDALASAGIEGDVQWLEGRHIAKAAKAAVAKGARLVIAGGGDGTISCVAGVLAGTKSCLGVLPLGTLNHFARDLKIPTDLAEAAKLIATGKARPVDLAEVNGRVFVNNSAVGLYPLMVLDREAQQSDLGRSKRWAMAVAATRTLLRFSSRRLRLTVNNQTAVVDTPLLFVGNNAYRLEMPGAGTREAIDRGELFVLVLRRKSRLGFCLASVRALFGRARREDAAQIDGVKTLKVDSRHSKMAVSLDGETLHMKPPLKYKIRPKALNVIAP</sequence>
<dbReference type="Pfam" id="PF19279">
    <property type="entry name" value="YegS_C"/>
    <property type="match status" value="1"/>
</dbReference>
<organism evidence="2 3">
    <name type="scientific">Sphingomonas anseongensis</name>
    <dbReference type="NCBI Taxonomy" id="2908207"/>
    <lineage>
        <taxon>Bacteria</taxon>
        <taxon>Pseudomonadati</taxon>
        <taxon>Pseudomonadota</taxon>
        <taxon>Alphaproteobacteria</taxon>
        <taxon>Sphingomonadales</taxon>
        <taxon>Sphingomonadaceae</taxon>
        <taxon>Sphingomonas</taxon>
    </lineage>
</organism>
<accession>A0ABT0RFM5</accession>
<dbReference type="InterPro" id="IPR016064">
    <property type="entry name" value="NAD/diacylglycerol_kinase_sf"/>
</dbReference>
<dbReference type="Gene3D" id="2.60.200.40">
    <property type="match status" value="1"/>
</dbReference>
<dbReference type="PANTHER" id="PTHR30492">
    <property type="entry name" value="METHYLGLYOXAL SYNTHASE"/>
    <property type="match status" value="1"/>
</dbReference>
<dbReference type="PROSITE" id="PS50146">
    <property type="entry name" value="DAGK"/>
    <property type="match status" value="1"/>
</dbReference>
<dbReference type="EMBL" id="JAMGBC010000001">
    <property type="protein sequence ID" value="MCL6679054.1"/>
    <property type="molecule type" value="Genomic_DNA"/>
</dbReference>
<dbReference type="InterPro" id="IPR017438">
    <property type="entry name" value="ATP-NAD_kinase_N"/>
</dbReference>
<dbReference type="SMART" id="SM00046">
    <property type="entry name" value="DAGKc"/>
    <property type="match status" value="1"/>
</dbReference>
<evidence type="ECO:0000313" key="3">
    <source>
        <dbReference type="Proteomes" id="UP001165343"/>
    </source>
</evidence>
<comment type="caution">
    <text evidence="2">The sequence shown here is derived from an EMBL/GenBank/DDBJ whole genome shotgun (WGS) entry which is preliminary data.</text>
</comment>
<dbReference type="Gene3D" id="3.40.50.10330">
    <property type="entry name" value="Probable inorganic polyphosphate/atp-NAD kinase, domain 1"/>
    <property type="match status" value="1"/>
</dbReference>
<dbReference type="Pfam" id="PF00781">
    <property type="entry name" value="DAGK_cat"/>
    <property type="match status" value="1"/>
</dbReference>
<dbReference type="InterPro" id="IPR004363">
    <property type="entry name" value="Methylgl_synth"/>
</dbReference>
<dbReference type="RefSeq" id="WP_249867975.1">
    <property type="nucleotide sequence ID" value="NZ_JAMGBC010000001.1"/>
</dbReference>
<reference evidence="2" key="1">
    <citation type="submission" date="2022-05" db="EMBL/GenBank/DDBJ databases">
        <authorList>
            <person name="Jo J.-H."/>
            <person name="Im W.-T."/>
        </authorList>
    </citation>
    <scope>NUCLEOTIDE SEQUENCE</scope>
    <source>
        <strain evidence="2">RG327</strain>
    </source>
</reference>
<dbReference type="Proteomes" id="UP001165343">
    <property type="component" value="Unassembled WGS sequence"/>
</dbReference>
<dbReference type="SUPFAM" id="SSF111331">
    <property type="entry name" value="NAD kinase/diacylglycerol kinase-like"/>
    <property type="match status" value="1"/>
</dbReference>
<protein>
    <recommendedName>
        <fullName evidence="1">DAGKc domain-containing protein</fullName>
    </recommendedName>
</protein>
<dbReference type="InterPro" id="IPR001206">
    <property type="entry name" value="Diacylglycerol_kinase_cat_dom"/>
</dbReference>
<evidence type="ECO:0000259" key="1">
    <source>
        <dbReference type="PROSITE" id="PS50146"/>
    </source>
</evidence>
<feature type="domain" description="DAGKc" evidence="1">
    <location>
        <begin position="1"/>
        <end position="124"/>
    </location>
</feature>
<dbReference type="InterPro" id="IPR045540">
    <property type="entry name" value="YegS/DAGK_C"/>
</dbReference>
<gene>
    <name evidence="2" type="ORF">LZ519_06955</name>
</gene>
<dbReference type="PANTHER" id="PTHR30492:SF0">
    <property type="entry name" value="METHYLGLYOXAL SYNTHASE"/>
    <property type="match status" value="1"/>
</dbReference>
<evidence type="ECO:0000313" key="2">
    <source>
        <dbReference type="EMBL" id="MCL6679054.1"/>
    </source>
</evidence>
<name>A0ABT0RFM5_9SPHN</name>
<proteinExistence type="predicted"/>
<keyword evidence="3" id="KW-1185">Reference proteome</keyword>